<evidence type="ECO:0000256" key="6">
    <source>
        <dbReference type="ARBA" id="ARBA00023027"/>
    </source>
</evidence>
<dbReference type="InterPro" id="IPR016156">
    <property type="entry name" value="FAD/NAD-linked_Rdtase_dimer_sf"/>
</dbReference>
<dbReference type="EMBL" id="CP090958">
    <property type="protein sequence ID" value="WGW13480.1"/>
    <property type="molecule type" value="Genomic_DNA"/>
</dbReference>
<evidence type="ECO:0000259" key="11">
    <source>
        <dbReference type="Pfam" id="PF07992"/>
    </source>
</evidence>
<dbReference type="Gene3D" id="3.50.50.60">
    <property type="entry name" value="FAD/NAD(P)-binding domain"/>
    <property type="match status" value="2"/>
</dbReference>
<feature type="domain" description="Pyridine nucleotide-disulphide oxidoreductase dimerisation" evidence="10">
    <location>
        <begin position="356"/>
        <end position="465"/>
    </location>
</feature>
<gene>
    <name evidence="12" type="ORF">LWF01_06910</name>
</gene>
<name>A0ABY8QYN7_9MICO</name>
<dbReference type="PROSITE" id="PS00076">
    <property type="entry name" value="PYRIDINE_REDOX_1"/>
    <property type="match status" value="1"/>
</dbReference>
<evidence type="ECO:0000256" key="8">
    <source>
        <dbReference type="ARBA" id="ARBA00023284"/>
    </source>
</evidence>
<dbReference type="NCBIfam" id="NF005884">
    <property type="entry name" value="PRK07846.1"/>
    <property type="match status" value="1"/>
</dbReference>
<dbReference type="InterPro" id="IPR012999">
    <property type="entry name" value="Pyr_OxRdtase_I_AS"/>
</dbReference>
<evidence type="ECO:0000256" key="5">
    <source>
        <dbReference type="ARBA" id="ARBA00023002"/>
    </source>
</evidence>
<dbReference type="PANTHER" id="PTHR22912">
    <property type="entry name" value="DISULFIDE OXIDOREDUCTASE"/>
    <property type="match status" value="1"/>
</dbReference>
<dbReference type="InterPro" id="IPR050151">
    <property type="entry name" value="Class-I_Pyr_Nuc-Dis_Oxidored"/>
</dbReference>
<evidence type="ECO:0000259" key="10">
    <source>
        <dbReference type="Pfam" id="PF02852"/>
    </source>
</evidence>
<evidence type="ECO:0000313" key="12">
    <source>
        <dbReference type="EMBL" id="WGW13480.1"/>
    </source>
</evidence>
<feature type="domain" description="FAD/NAD(P)-binding" evidence="11">
    <location>
        <begin position="4"/>
        <end position="333"/>
    </location>
</feature>
<evidence type="ECO:0000256" key="7">
    <source>
        <dbReference type="ARBA" id="ARBA00023157"/>
    </source>
</evidence>
<dbReference type="PIRSF" id="PIRSF000350">
    <property type="entry name" value="Mercury_reductase_MerA"/>
    <property type="match status" value="1"/>
</dbReference>
<organism evidence="12 13">
    <name type="scientific">Saxibacter everestensis</name>
    <dbReference type="NCBI Taxonomy" id="2909229"/>
    <lineage>
        <taxon>Bacteria</taxon>
        <taxon>Bacillati</taxon>
        <taxon>Actinomycetota</taxon>
        <taxon>Actinomycetes</taxon>
        <taxon>Micrococcales</taxon>
        <taxon>Brevibacteriaceae</taxon>
        <taxon>Saxibacter</taxon>
    </lineage>
</organism>
<evidence type="ECO:0000256" key="2">
    <source>
        <dbReference type="ARBA" id="ARBA00007532"/>
    </source>
</evidence>
<dbReference type="Pfam" id="PF07992">
    <property type="entry name" value="Pyr_redox_2"/>
    <property type="match status" value="1"/>
</dbReference>
<dbReference type="PRINTS" id="PR00368">
    <property type="entry name" value="FADPNR"/>
</dbReference>
<dbReference type="Gene3D" id="3.30.390.30">
    <property type="match status" value="1"/>
</dbReference>
<evidence type="ECO:0000256" key="1">
    <source>
        <dbReference type="ARBA" id="ARBA00001974"/>
    </source>
</evidence>
<dbReference type="InterPro" id="IPR017817">
    <property type="entry name" value="Mycothione_reductase"/>
</dbReference>
<dbReference type="GO" id="GO:0050627">
    <property type="term" value="F:mycothione reductase [NAD(P)H] activity"/>
    <property type="evidence" value="ECO:0007669"/>
    <property type="project" value="UniProtKB-EC"/>
</dbReference>
<dbReference type="SUPFAM" id="SSF51905">
    <property type="entry name" value="FAD/NAD(P)-binding domain"/>
    <property type="match status" value="1"/>
</dbReference>
<keyword evidence="8 9" id="KW-0676">Redox-active center</keyword>
<dbReference type="PRINTS" id="PR00411">
    <property type="entry name" value="PNDRDTASEI"/>
</dbReference>
<dbReference type="PANTHER" id="PTHR22912:SF217">
    <property type="entry name" value="DIHYDROLIPOYL DEHYDROGENASE"/>
    <property type="match status" value="1"/>
</dbReference>
<dbReference type="InterPro" id="IPR001100">
    <property type="entry name" value="Pyr_nuc-diS_OxRdtase"/>
</dbReference>
<dbReference type="SUPFAM" id="SSF55424">
    <property type="entry name" value="FAD/NAD-linked reductases, dimerisation (C-terminal) domain"/>
    <property type="match status" value="1"/>
</dbReference>
<sequence length="471" mass="50608">MTHYDLIIIGTGSGNSVLDQRYDGLKVAIVEKGTFGGTCLNVGCIPTKMFVYSAEVAGTVRDSARFGVDASVNSVHWPEIRDRIFGRIDPIAEGGRKYRAEDSPNVTVYASQAHFTERKSLETADGRTLSADKIVIATGSHVSLPPVDGLTDDVIANPALPVHTSDTVMRLESLPGSMLVLGSGYIAAEMAHIFSALGTRVTLIARSGVLLSAQDGDISRRFTEDVTDRWDVRFNASTQSVRATPSGIELDYTDFDGECATVAADVLLVATGRRPSTDALRLDAAGYDTHIDGRVAVDQYQRVLTDGNPVDGVFALGDASSEYQLKHVANHEARVVAENLLAAEEGELISHDHRFVPSAVFSHPQIASVGLTEEQARHAGINYVTVVQDYGSVAYGWAMEDSRSFAKLIADKSTGQLIGAHIIGGSASMIIQPMIQAMAFGIPAKDLARGQYWIHPALPEVLENALLELQL</sequence>
<dbReference type="RefSeq" id="WP_349640302.1">
    <property type="nucleotide sequence ID" value="NZ_CP090958.1"/>
</dbReference>
<dbReference type="NCBIfam" id="TIGR03452">
    <property type="entry name" value="mycothione_red"/>
    <property type="match status" value="1"/>
</dbReference>
<dbReference type="Proteomes" id="UP001209083">
    <property type="component" value="Chromosome"/>
</dbReference>
<dbReference type="InterPro" id="IPR036188">
    <property type="entry name" value="FAD/NAD-bd_sf"/>
</dbReference>
<evidence type="ECO:0000256" key="3">
    <source>
        <dbReference type="ARBA" id="ARBA00022630"/>
    </source>
</evidence>
<dbReference type="InterPro" id="IPR004099">
    <property type="entry name" value="Pyr_nucl-diS_OxRdtase_dimer"/>
</dbReference>
<keyword evidence="13" id="KW-1185">Reference proteome</keyword>
<comment type="similarity">
    <text evidence="2 9">Belongs to the class-I pyridine nucleotide-disulfide oxidoreductase family.</text>
</comment>
<evidence type="ECO:0000256" key="9">
    <source>
        <dbReference type="RuleBase" id="RU003691"/>
    </source>
</evidence>
<dbReference type="Pfam" id="PF02852">
    <property type="entry name" value="Pyr_redox_dim"/>
    <property type="match status" value="1"/>
</dbReference>
<keyword evidence="5 9" id="KW-0560">Oxidoreductase</keyword>
<keyword evidence="3 9" id="KW-0285">Flavoprotein</keyword>
<protein>
    <submittedName>
        <fullName evidence="12">Mycothione reductase</fullName>
        <ecNumber evidence="12">1.8.1.15</ecNumber>
    </submittedName>
</protein>
<evidence type="ECO:0000256" key="4">
    <source>
        <dbReference type="ARBA" id="ARBA00022827"/>
    </source>
</evidence>
<evidence type="ECO:0000313" key="13">
    <source>
        <dbReference type="Proteomes" id="UP001209083"/>
    </source>
</evidence>
<keyword evidence="7" id="KW-1015">Disulfide bond</keyword>
<accession>A0ABY8QYN7</accession>
<reference evidence="12 13" key="1">
    <citation type="submission" date="2023-05" db="EMBL/GenBank/DDBJ databases">
        <title>Lithophilousrod everest ZFBP1038 complete genpme.</title>
        <authorList>
            <person name="Tian M."/>
        </authorList>
    </citation>
    <scope>NUCLEOTIDE SEQUENCE [LARGE SCALE GENOMIC DNA]</scope>
    <source>
        <strain evidence="12 13">ZFBP1038</strain>
    </source>
</reference>
<keyword evidence="4 9" id="KW-0274">FAD</keyword>
<dbReference type="InterPro" id="IPR023753">
    <property type="entry name" value="FAD/NAD-binding_dom"/>
</dbReference>
<dbReference type="EC" id="1.8.1.15" evidence="12"/>
<keyword evidence="6" id="KW-0520">NAD</keyword>
<proteinExistence type="inferred from homology"/>
<comment type="cofactor">
    <cofactor evidence="1">
        <name>FAD</name>
        <dbReference type="ChEBI" id="CHEBI:57692"/>
    </cofactor>
</comment>